<protein>
    <submittedName>
        <fullName evidence="2">Uncharacterized protein</fullName>
    </submittedName>
</protein>
<dbReference type="EMBL" id="JAAGLU010000174">
    <property type="protein sequence ID" value="NEC92753.1"/>
    <property type="molecule type" value="Genomic_DNA"/>
</dbReference>
<reference evidence="2" key="1">
    <citation type="submission" date="2020-01" db="EMBL/GenBank/DDBJ databases">
        <title>Insect and environment-associated Actinomycetes.</title>
        <authorList>
            <person name="Currrie C."/>
            <person name="Chevrette M."/>
            <person name="Carlson C."/>
            <person name="Stubbendieck R."/>
            <person name="Wendt-Pienkowski E."/>
        </authorList>
    </citation>
    <scope>NUCLEOTIDE SEQUENCE</scope>
    <source>
        <strain evidence="2">SID12501</strain>
    </source>
</reference>
<evidence type="ECO:0000313" key="2">
    <source>
        <dbReference type="EMBL" id="NEC92753.1"/>
    </source>
</evidence>
<name>A0A6B3C7G7_9ACTN</name>
<feature type="non-terminal residue" evidence="2">
    <location>
        <position position="1"/>
    </location>
</feature>
<dbReference type="RefSeq" id="WP_164324694.1">
    <property type="nucleotide sequence ID" value="NZ_JAAGLU010000174.1"/>
</dbReference>
<comment type="caution">
    <text evidence="2">The sequence shown here is derived from an EMBL/GenBank/DDBJ whole genome shotgun (WGS) entry which is preliminary data.</text>
</comment>
<proteinExistence type="predicted"/>
<organism evidence="2">
    <name type="scientific">Streptomyces sp. SID12501</name>
    <dbReference type="NCBI Taxonomy" id="2706042"/>
    <lineage>
        <taxon>Bacteria</taxon>
        <taxon>Bacillati</taxon>
        <taxon>Actinomycetota</taxon>
        <taxon>Actinomycetes</taxon>
        <taxon>Kitasatosporales</taxon>
        <taxon>Streptomycetaceae</taxon>
        <taxon>Streptomyces</taxon>
    </lineage>
</organism>
<evidence type="ECO:0000256" key="1">
    <source>
        <dbReference type="SAM" id="MobiDB-lite"/>
    </source>
</evidence>
<dbReference type="AlphaFoldDB" id="A0A6B3C7G7"/>
<feature type="region of interest" description="Disordered" evidence="1">
    <location>
        <begin position="1"/>
        <end position="27"/>
    </location>
</feature>
<sequence length="61" mass="6525">ADGPPFRLNANPPRNRAALQPLGVSQGPPSELRFDAPTPAHWELSCLDRPRLTAAVAALRA</sequence>
<accession>A0A6B3C7G7</accession>
<gene>
    <name evidence="2" type="ORF">G3I71_45060</name>
</gene>